<dbReference type="RefSeq" id="WP_185986092.1">
    <property type="nucleotide sequence ID" value="NZ_BAAALZ010000002.1"/>
</dbReference>
<dbReference type="AlphaFoldDB" id="A0A852RBB3"/>
<evidence type="ECO:0000313" key="5">
    <source>
        <dbReference type="Proteomes" id="UP000586095"/>
    </source>
</evidence>
<name>A0A852RBB3_9MICO</name>
<proteinExistence type="inferred from homology"/>
<reference evidence="4 5" key="1">
    <citation type="submission" date="2020-07" db="EMBL/GenBank/DDBJ databases">
        <title>Sequencing the genomes of 1000 actinobacteria strains.</title>
        <authorList>
            <person name="Klenk H.-P."/>
        </authorList>
    </citation>
    <scope>NUCLEOTIDE SEQUENCE [LARGE SCALE GENOMIC DNA]</scope>
    <source>
        <strain evidence="4 5">DSM 17380</strain>
    </source>
</reference>
<dbReference type="Proteomes" id="UP000586095">
    <property type="component" value="Unassembled WGS sequence"/>
</dbReference>
<gene>
    <name evidence="4" type="ORF">BJ960_000467</name>
</gene>
<dbReference type="Pfam" id="PF03972">
    <property type="entry name" value="MmgE_PrpD_N"/>
    <property type="match status" value="1"/>
</dbReference>
<evidence type="ECO:0000259" key="2">
    <source>
        <dbReference type="Pfam" id="PF03972"/>
    </source>
</evidence>
<dbReference type="InterPro" id="IPR042183">
    <property type="entry name" value="MmgE/PrpD_sf_1"/>
</dbReference>
<protein>
    <submittedName>
        <fullName evidence="4">2-methylcitrate dehydratase PrpD</fullName>
    </submittedName>
</protein>
<evidence type="ECO:0000259" key="3">
    <source>
        <dbReference type="Pfam" id="PF19305"/>
    </source>
</evidence>
<keyword evidence="5" id="KW-1185">Reference proteome</keyword>
<dbReference type="Gene3D" id="3.30.1330.120">
    <property type="entry name" value="2-methylcitrate dehydratase PrpD"/>
    <property type="match status" value="1"/>
</dbReference>
<dbReference type="EMBL" id="JACCBD010000001">
    <property type="protein sequence ID" value="NYD25664.1"/>
    <property type="molecule type" value="Genomic_DNA"/>
</dbReference>
<sequence length="444" mass="46346">MREDVLRELSAFAAGVDIADVPVSVREALGKTLFDSIGVAVAGAGTPELVCLRGAWPRTPGPCTLWGGEGDVNLEAAVMLNGVALCSLELDEGNKFARGHPGAHVIPAAIAEAERLNVSGAEMLSAVLAGYEIAARVARAFSPVEGLHPHGNWGAIGAAVAVGRLNGFSEAELAESMDAAAGLVLASPFASAIAGSFVRNTWVGTAGLNGVTAVRLVQAGLGSVDETGQVTLGQILGRIDTAELTAELGTRWEVSGGYYKRHASCNYTHPPADAALLLRKTFSPQLDDIEAIEVATHRLAAPLASVEPTNRLAAMFSIPHVVAVALHRGMCLPESFAPGALNAPEIAQLRGLVNVVTDPVIDSRLPAERGARVTVSMRNGTHHEISVPNAIGDADHFPLTMTNLLEKLQSLLGDERAAALQAHVARLWQGESVREVMAAVRKVA</sequence>
<dbReference type="Gene3D" id="1.10.4100.10">
    <property type="entry name" value="2-methylcitrate dehydratase PrpD"/>
    <property type="match status" value="1"/>
</dbReference>
<dbReference type="InterPro" id="IPR042188">
    <property type="entry name" value="MmgE/PrpD_sf_2"/>
</dbReference>
<evidence type="ECO:0000313" key="4">
    <source>
        <dbReference type="EMBL" id="NYD25664.1"/>
    </source>
</evidence>
<organism evidence="4 5">
    <name type="scientific">Leucobacter aridicollis</name>
    <dbReference type="NCBI Taxonomy" id="283878"/>
    <lineage>
        <taxon>Bacteria</taxon>
        <taxon>Bacillati</taxon>
        <taxon>Actinomycetota</taxon>
        <taxon>Actinomycetes</taxon>
        <taxon>Micrococcales</taxon>
        <taxon>Microbacteriaceae</taxon>
        <taxon>Leucobacter</taxon>
    </lineage>
</organism>
<accession>A0A852RBB3</accession>
<dbReference type="PANTHER" id="PTHR16943">
    <property type="entry name" value="2-METHYLCITRATE DEHYDRATASE-RELATED"/>
    <property type="match status" value="1"/>
</dbReference>
<dbReference type="InterPro" id="IPR036148">
    <property type="entry name" value="MmgE/PrpD_sf"/>
</dbReference>
<dbReference type="InterPro" id="IPR045336">
    <property type="entry name" value="MmgE_PrpD_N"/>
</dbReference>
<comment type="caution">
    <text evidence="4">The sequence shown here is derived from an EMBL/GenBank/DDBJ whole genome shotgun (WGS) entry which is preliminary data.</text>
</comment>
<feature type="domain" description="MmgE/PrpD N-terminal" evidence="2">
    <location>
        <begin position="7"/>
        <end position="223"/>
    </location>
</feature>
<dbReference type="SUPFAM" id="SSF103378">
    <property type="entry name" value="2-methylcitrate dehydratase PrpD"/>
    <property type="match status" value="1"/>
</dbReference>
<dbReference type="Pfam" id="PF19305">
    <property type="entry name" value="MmgE_PrpD_C"/>
    <property type="match status" value="1"/>
</dbReference>
<dbReference type="InterPro" id="IPR045337">
    <property type="entry name" value="MmgE_PrpD_C"/>
</dbReference>
<comment type="similarity">
    <text evidence="1">Belongs to the PrpD family.</text>
</comment>
<dbReference type="InterPro" id="IPR005656">
    <property type="entry name" value="MmgE_PrpD"/>
</dbReference>
<evidence type="ECO:0000256" key="1">
    <source>
        <dbReference type="ARBA" id="ARBA00006174"/>
    </source>
</evidence>
<dbReference type="PANTHER" id="PTHR16943:SF8">
    <property type="entry name" value="2-METHYLCITRATE DEHYDRATASE"/>
    <property type="match status" value="1"/>
</dbReference>
<dbReference type="GO" id="GO:0016829">
    <property type="term" value="F:lyase activity"/>
    <property type="evidence" value="ECO:0007669"/>
    <property type="project" value="InterPro"/>
</dbReference>
<feature type="domain" description="MmgE/PrpD C-terminal" evidence="3">
    <location>
        <begin position="262"/>
        <end position="413"/>
    </location>
</feature>